<dbReference type="GO" id="GO:0005524">
    <property type="term" value="F:ATP binding"/>
    <property type="evidence" value="ECO:0007669"/>
    <property type="project" value="UniProtKB-KW"/>
</dbReference>
<evidence type="ECO:0000256" key="6">
    <source>
        <dbReference type="SAM" id="MobiDB-lite"/>
    </source>
</evidence>
<feature type="domain" description="AAA+ ATPase" evidence="7">
    <location>
        <begin position="1604"/>
        <end position="1747"/>
    </location>
</feature>
<keyword evidence="2" id="KW-0547">Nucleotide-binding</keyword>
<dbReference type="InterPro" id="IPR041677">
    <property type="entry name" value="DNA2/NAM7_AAA_11"/>
</dbReference>
<feature type="compositionally biased region" description="Low complexity" evidence="6">
    <location>
        <begin position="2141"/>
        <end position="2166"/>
    </location>
</feature>
<dbReference type="FunFam" id="3.40.50.300:FF:000216">
    <property type="entry name" value="Type VII secretion ATPase EccA"/>
    <property type="match status" value="3"/>
</dbReference>
<keyword evidence="4" id="KW-0067">ATP-binding</keyword>
<dbReference type="GO" id="GO:0004386">
    <property type="term" value="F:helicase activity"/>
    <property type="evidence" value="ECO:0007669"/>
    <property type="project" value="InterPro"/>
</dbReference>
<protein>
    <submittedName>
        <fullName evidence="8">P-loop containing nucleoside triphosphate hydrolase protein</fullName>
    </submittedName>
</protein>
<feature type="coiled-coil region" evidence="5">
    <location>
        <begin position="2235"/>
        <end position="2306"/>
    </location>
</feature>
<accession>A0A6A5TSH4</accession>
<reference evidence="8" key="1">
    <citation type="journal article" date="2020" name="Stud. Mycol.">
        <title>101 Dothideomycetes genomes: a test case for predicting lifestyles and emergence of pathogens.</title>
        <authorList>
            <person name="Haridas S."/>
            <person name="Albert R."/>
            <person name="Binder M."/>
            <person name="Bloem J."/>
            <person name="Labutti K."/>
            <person name="Salamov A."/>
            <person name="Andreopoulos B."/>
            <person name="Baker S."/>
            <person name="Barry K."/>
            <person name="Bills G."/>
            <person name="Bluhm B."/>
            <person name="Cannon C."/>
            <person name="Castanera R."/>
            <person name="Culley D."/>
            <person name="Daum C."/>
            <person name="Ezra D."/>
            <person name="Gonzalez J."/>
            <person name="Henrissat B."/>
            <person name="Kuo A."/>
            <person name="Liang C."/>
            <person name="Lipzen A."/>
            <person name="Lutzoni F."/>
            <person name="Magnuson J."/>
            <person name="Mondo S."/>
            <person name="Nolan M."/>
            <person name="Ohm R."/>
            <person name="Pangilinan J."/>
            <person name="Park H.-J."/>
            <person name="Ramirez L."/>
            <person name="Alfaro M."/>
            <person name="Sun H."/>
            <person name="Tritt A."/>
            <person name="Yoshinaga Y."/>
            <person name="Zwiers L.-H."/>
            <person name="Turgeon B."/>
            <person name="Goodwin S."/>
            <person name="Spatafora J."/>
            <person name="Crous P."/>
            <person name="Grigoriev I."/>
        </authorList>
    </citation>
    <scope>NUCLEOTIDE SEQUENCE</scope>
    <source>
        <strain evidence="8">CBS 675.92</strain>
    </source>
</reference>
<dbReference type="OrthoDB" id="2423195at2759"/>
<dbReference type="PANTHER" id="PTHR43392:SF2">
    <property type="entry name" value="AAA-TYPE ATPASE FAMILY PROTEIN _ ANKYRIN REPEAT FAMILY PROTEIN"/>
    <property type="match status" value="1"/>
</dbReference>
<feature type="domain" description="AAA+ ATPase" evidence="7">
    <location>
        <begin position="1326"/>
        <end position="1462"/>
    </location>
</feature>
<evidence type="ECO:0000259" key="7">
    <source>
        <dbReference type="SMART" id="SM00382"/>
    </source>
</evidence>
<dbReference type="Proteomes" id="UP000800035">
    <property type="component" value="Unassembled WGS sequence"/>
</dbReference>
<keyword evidence="3" id="KW-0347">Helicase</keyword>
<dbReference type="InterPro" id="IPR003959">
    <property type="entry name" value="ATPase_AAA_core"/>
</dbReference>
<feature type="compositionally biased region" description="Polar residues" evidence="6">
    <location>
        <begin position="1211"/>
        <end position="1229"/>
    </location>
</feature>
<dbReference type="FunFam" id="1.10.8.60:FF:000160">
    <property type="entry name" value="WGS project CABT00000000 data, contig 2.55"/>
    <property type="match status" value="1"/>
</dbReference>
<dbReference type="GO" id="GO:0016887">
    <property type="term" value="F:ATP hydrolysis activity"/>
    <property type="evidence" value="ECO:0007669"/>
    <property type="project" value="InterPro"/>
</dbReference>
<evidence type="ECO:0000256" key="3">
    <source>
        <dbReference type="ARBA" id="ARBA00022806"/>
    </source>
</evidence>
<organism evidence="8 9">
    <name type="scientific">Byssothecium circinans</name>
    <dbReference type="NCBI Taxonomy" id="147558"/>
    <lineage>
        <taxon>Eukaryota</taxon>
        <taxon>Fungi</taxon>
        <taxon>Dikarya</taxon>
        <taxon>Ascomycota</taxon>
        <taxon>Pezizomycotina</taxon>
        <taxon>Dothideomycetes</taxon>
        <taxon>Pleosporomycetidae</taxon>
        <taxon>Pleosporales</taxon>
        <taxon>Massarineae</taxon>
        <taxon>Massarinaceae</taxon>
        <taxon>Byssothecium</taxon>
    </lineage>
</organism>
<dbReference type="Pfam" id="PF17866">
    <property type="entry name" value="AAA_lid_6"/>
    <property type="match status" value="2"/>
</dbReference>
<dbReference type="FunFam" id="3.40.50.300:FF:001660">
    <property type="entry name" value="NF-X1 finger and helicase protein, putative"/>
    <property type="match status" value="1"/>
</dbReference>
<keyword evidence="9" id="KW-1185">Reference proteome</keyword>
<proteinExistence type="inferred from homology"/>
<dbReference type="CDD" id="cd00009">
    <property type="entry name" value="AAA"/>
    <property type="match status" value="3"/>
</dbReference>
<dbReference type="EMBL" id="ML976995">
    <property type="protein sequence ID" value="KAF1955358.1"/>
    <property type="molecule type" value="Genomic_DNA"/>
</dbReference>
<dbReference type="PANTHER" id="PTHR43392">
    <property type="entry name" value="AAA-TYPE ATPASE FAMILY PROTEIN / ANKYRIN REPEAT FAMILY PROTEIN"/>
    <property type="match status" value="1"/>
</dbReference>
<feature type="domain" description="AAA+ ATPase" evidence="7">
    <location>
        <begin position="477"/>
        <end position="784"/>
    </location>
</feature>
<dbReference type="CDD" id="cd18808">
    <property type="entry name" value="SF1_C_Upf1"/>
    <property type="match status" value="1"/>
</dbReference>
<dbReference type="CDD" id="cd17936">
    <property type="entry name" value="EEXXEc_NFX1"/>
    <property type="match status" value="1"/>
</dbReference>
<dbReference type="InterPro" id="IPR050773">
    <property type="entry name" value="CbxX/CfxQ_RuBisCO_ESX"/>
</dbReference>
<feature type="compositionally biased region" description="Low complexity" evidence="6">
    <location>
        <begin position="1232"/>
        <end position="1265"/>
    </location>
</feature>
<dbReference type="Pfam" id="PF13087">
    <property type="entry name" value="AAA_12"/>
    <property type="match status" value="1"/>
</dbReference>
<name>A0A6A5TSH4_9PLEO</name>
<feature type="domain" description="AAA+ ATPase" evidence="7">
    <location>
        <begin position="1876"/>
        <end position="2017"/>
    </location>
</feature>
<sequence length="2338" mass="261228">MADQATADKRLAGLTKLFNATIHGNRELKRAEDGNRFLEALCAQPDASKCVENLIAAPSGLAAVSKAFRFSGNSAFLNGPAASVLRFLSVPSVKQLYAGQFLHRILESIVQPPTFWNTFVEAHHSHTLTDNGTLAFAWLLLELVCSHSEEIPDDVRDVAEGITNAKSFINSEIRDVRNLGHKIKHVLDSTSSDVTQDGPGGRHDNDFADYRKVKIMPTTDEFESTDTPFYKQANAFESEEPLRRGHVHLDNQFRLLREDLLGELRSDFQIAIGAKKGRRKTVIKNLEFIGIDCGYAKRRKHCSIQLSCNSGIPQLMHLKTPEQRKRHIIDSKGLLKHNSLGCLISNGHILAFASVERDEDKLADRPPILVLRITDETSFKKVLVSSKSSSDLSFVQVDTAVFAYEPILKCLQDMTEMPLQEQLLNNDSGEALSGIQPSDIFDTIRENREDDLQDILATPRSVRLDDAQADSLLTGISKRVSLIQGPPGTGKSFIGALIAKILHDHTSEIILVQTFTNHALDQFLKDLQDIGIPSESIVRLGHKSNDNTKALSIFEQPNTYRMSGPTINILHDQRSQAESYYGALDEKVISFGLLDMNGRDLLEYLEFSEDSEYFDAFQLPDDDDGMVVVGRGGKKLSHDYLLDRWLKGENAGVFQKLAEREFPGVWALDKNAREALKGRWEKEIVEEKVAEISNLVQLYNCTQDRINQLNRKKWAHIMGQKRIIGCTTTAAAKHTEEIQKASPGIVIVEEAGEILESHVLTAMSPKTKQLVLIGDHKQLRPKVNNYALTIEKGDGYNLNQSLFERLVLAGMPHITLNLQHRMRPEISKLVRYLTYPELEDAPKTKGRPSLRGFQDNVIFVSHNEHELHANQIADRRDEGSKSSKENEYEVDMVLKCVRYLGQQGYGTDQIVILTPYLGQLYRLVKTLSSENDPILNDLDSFELIRAGLLSPAWAHVSKRKIKISTIDNYQGEESDIVIASLTRSNNVGDIGFMSAPQRVNVLLSRARNALIMIGNADTFMNSRKGKEVWVPLMDQLKQAGHIYDGFPVQCEQHPDRKLLLTTKEAFGEMCPDGGCSEPCGVLLKCEQHTCPRRCHQLRDHSKMGCEAIVKITCPKKHNSTRHCHEKIKTCRKCEDEAKAAEKRRKRDWELDQERQAKQRAYSAHLAALEDEIEREKRAMKAQAEDNDRDNALAQKRLDLANLKKARASGLILSNRTSPVTNSHASTPDDNTSHSPSPAASGSQSSSSNAAGGASSTPPVTSTSPPDWDKSQAKDEWEWQKKYELSDNGALDSLMDMIGLESVKEKFLAIKTKVDTIVRQNVSLTGERFGAALLGNPGTGKTTVARLYAKFLVKVGALPGDHFIESSGASLANDGVSACKKHIENILDAGGGVFFIDEAYQLVSGNSSGGKAVLDFLLAEIENLTGKVVFVLAGYHKQMEAFFAHNPGIPSRIPIQLEFQDYTDQELQQIFIQYIEKKYKNLMKVEDGMRGLYARIVARRIGRGRGREGFGNAREVQNTISRITERQAKRLRKERKAGRLPDDYLLTKEDLIGPEPSSVLKNNAAWNKLQKMIGLTSVKESLQILLDGLQFNYQRELTEKPLVQYSLNRCFIGSPGTGKTSVAKLYGRILADIGLLSNGEVVVKNPSDFVGDVIGASETKTKAILASSLGKILVIDEAYMLAGGGKPDVFKIAVIDTIVAEVQSTPGEDRCVLLLGYKDQMEDMFRDTNPGLARRFPLDSSFVFEDFTDPELRRILDLKLKDVGYNATDQAKKVAMETLQRARNRPNFGNAGEVDIILDRAKALHQKHLTARKVKQIDTFEAIDFDPEFDRGSRAATNLTQLFQDVVGCEDLIKQIQGYQTTAANMKALDMDPREQIPFNFLFKGPPGTGKTTTAQKMGKVFYDMGFLSQAKVVECSATDLIGQYIGHTGPKVQKLLEKALGKVLFIDEAYRLGDGTGHNSFATEAMDELVDCLTKEKYRSKFICILAGYDKDIDRLMSMNPGLTSRFPESIIFPHLDPKTCLTLLAKVLENQAKQAPLSIDVLRTPTPGFEHKILDLFKKLSKLDSWGNARDVKSIAKGIFNKLISRATPPITSLVLTEEIVIQTIETTLQERSQRNEAVGTTRRGARQPSSPLPPPQQQKPPTTQPSQPSTNTSSNTSTNTSTKNNPPPTQPADPHKPKPQDPPPKPPQDPAPTGEPEWIDSLLKAKRDPGVSDAVWEQLELDKHAAIAREREYLALQKQKWDEEQRIEALRRAEENALHEEEKRRWEKERIEAELERRRQEEILKEAERKRQLELRAQQRLKELGPCPMGFRWIRQSGGYRCAGGLHWLPEAALGL</sequence>
<feature type="coiled-coil region" evidence="5">
    <location>
        <begin position="1158"/>
        <end position="1189"/>
    </location>
</feature>
<keyword evidence="8" id="KW-0378">Hydrolase</keyword>
<comment type="similarity">
    <text evidence="1">Belongs to the CbxX/CfxQ family.</text>
</comment>
<dbReference type="Gene3D" id="1.10.8.60">
    <property type="match status" value="2"/>
</dbReference>
<evidence type="ECO:0000256" key="1">
    <source>
        <dbReference type="ARBA" id="ARBA00010378"/>
    </source>
</evidence>
<dbReference type="Pfam" id="PF13086">
    <property type="entry name" value="AAA_11"/>
    <property type="match status" value="1"/>
</dbReference>
<dbReference type="Pfam" id="PF00004">
    <property type="entry name" value="AAA"/>
    <property type="match status" value="3"/>
</dbReference>
<evidence type="ECO:0000313" key="8">
    <source>
        <dbReference type="EMBL" id="KAF1955358.1"/>
    </source>
</evidence>
<dbReference type="SUPFAM" id="SSF52540">
    <property type="entry name" value="P-loop containing nucleoside triphosphate hydrolases"/>
    <property type="match status" value="4"/>
</dbReference>
<evidence type="ECO:0000256" key="4">
    <source>
        <dbReference type="ARBA" id="ARBA00022840"/>
    </source>
</evidence>
<evidence type="ECO:0000256" key="2">
    <source>
        <dbReference type="ARBA" id="ARBA00022741"/>
    </source>
</evidence>
<dbReference type="FunFam" id="1.10.8.60:FF:000159">
    <property type="entry name" value="p-loop containing nucleoside triphosphate hydrolase protein"/>
    <property type="match status" value="1"/>
</dbReference>
<dbReference type="CDD" id="cd06008">
    <property type="entry name" value="NF-X1-zinc-finger"/>
    <property type="match status" value="1"/>
</dbReference>
<dbReference type="InterPro" id="IPR027417">
    <property type="entry name" value="P-loop_NTPase"/>
</dbReference>
<dbReference type="InterPro" id="IPR000641">
    <property type="entry name" value="CbxX/CfxQ"/>
</dbReference>
<dbReference type="SMART" id="SM00382">
    <property type="entry name" value="AAA"/>
    <property type="match status" value="4"/>
</dbReference>
<evidence type="ECO:0000313" key="9">
    <source>
        <dbReference type="Proteomes" id="UP000800035"/>
    </source>
</evidence>
<dbReference type="InterPro" id="IPR041627">
    <property type="entry name" value="AAA_lid_6"/>
</dbReference>
<dbReference type="Gene3D" id="3.40.50.300">
    <property type="entry name" value="P-loop containing nucleotide triphosphate hydrolases"/>
    <property type="match status" value="5"/>
</dbReference>
<dbReference type="InterPro" id="IPR047187">
    <property type="entry name" value="SF1_C_Upf1"/>
</dbReference>
<keyword evidence="5" id="KW-0175">Coiled coil</keyword>
<dbReference type="PRINTS" id="PR00819">
    <property type="entry name" value="CBXCFQXSUPER"/>
</dbReference>
<feature type="compositionally biased region" description="Pro residues" evidence="6">
    <location>
        <begin position="2182"/>
        <end position="2192"/>
    </location>
</feature>
<gene>
    <name evidence="8" type="ORF">CC80DRAFT_493251</name>
</gene>
<evidence type="ECO:0000256" key="5">
    <source>
        <dbReference type="SAM" id="Coils"/>
    </source>
</evidence>
<dbReference type="InterPro" id="IPR041679">
    <property type="entry name" value="DNA2/NAM7-like_C"/>
</dbReference>
<dbReference type="InterPro" id="IPR003593">
    <property type="entry name" value="AAA+_ATPase"/>
</dbReference>
<feature type="region of interest" description="Disordered" evidence="6">
    <location>
        <begin position="2112"/>
        <end position="2198"/>
    </location>
</feature>
<feature type="region of interest" description="Disordered" evidence="6">
    <location>
        <begin position="1211"/>
        <end position="1274"/>
    </location>
</feature>